<feature type="region of interest" description="Disordered" evidence="1">
    <location>
        <begin position="188"/>
        <end position="211"/>
    </location>
</feature>
<dbReference type="EMBL" id="JAPTMU010000002">
    <property type="protein sequence ID" value="KAJ4946741.1"/>
    <property type="molecule type" value="Genomic_DNA"/>
</dbReference>
<gene>
    <name evidence="3" type="ORF">JOQ06_008787</name>
</gene>
<protein>
    <recommendedName>
        <fullName evidence="2">Helitron helicase-like domain-containing protein</fullName>
    </recommendedName>
</protein>
<feature type="non-terminal residue" evidence="3">
    <location>
        <position position="1"/>
    </location>
</feature>
<organism evidence="3 4">
    <name type="scientific">Pogonophryne albipinna</name>
    <dbReference type="NCBI Taxonomy" id="1090488"/>
    <lineage>
        <taxon>Eukaryota</taxon>
        <taxon>Metazoa</taxon>
        <taxon>Chordata</taxon>
        <taxon>Craniata</taxon>
        <taxon>Vertebrata</taxon>
        <taxon>Euteleostomi</taxon>
        <taxon>Actinopterygii</taxon>
        <taxon>Neopterygii</taxon>
        <taxon>Teleostei</taxon>
        <taxon>Neoteleostei</taxon>
        <taxon>Acanthomorphata</taxon>
        <taxon>Eupercaria</taxon>
        <taxon>Perciformes</taxon>
        <taxon>Notothenioidei</taxon>
        <taxon>Pogonophryne</taxon>
    </lineage>
</organism>
<name>A0AAD6FSN6_9TELE</name>
<reference evidence="3" key="1">
    <citation type="submission" date="2022-11" db="EMBL/GenBank/DDBJ databases">
        <title>Chromosome-level genome of Pogonophryne albipinna.</title>
        <authorList>
            <person name="Jo E."/>
        </authorList>
    </citation>
    <scope>NUCLEOTIDE SEQUENCE</scope>
    <source>
        <strain evidence="3">SGF0006</strain>
        <tissue evidence="3">Muscle</tissue>
    </source>
</reference>
<evidence type="ECO:0000313" key="3">
    <source>
        <dbReference type="EMBL" id="KAJ4946741.1"/>
    </source>
</evidence>
<evidence type="ECO:0000259" key="2">
    <source>
        <dbReference type="Pfam" id="PF14214"/>
    </source>
</evidence>
<dbReference type="AlphaFoldDB" id="A0AAD6FSN6"/>
<feature type="domain" description="Helitron helicase-like" evidence="2">
    <location>
        <begin position="111"/>
        <end position="186"/>
    </location>
</feature>
<dbReference type="Proteomes" id="UP001219934">
    <property type="component" value="Unassembled WGS sequence"/>
</dbReference>
<dbReference type="Pfam" id="PF14214">
    <property type="entry name" value="Helitron_like_N"/>
    <property type="match status" value="1"/>
</dbReference>
<dbReference type="InterPro" id="IPR025476">
    <property type="entry name" value="Helitron_helicase-like"/>
</dbReference>
<evidence type="ECO:0000313" key="4">
    <source>
        <dbReference type="Proteomes" id="UP001219934"/>
    </source>
</evidence>
<keyword evidence="4" id="KW-1185">Reference proteome</keyword>
<evidence type="ECO:0000256" key="1">
    <source>
        <dbReference type="SAM" id="MobiDB-lite"/>
    </source>
</evidence>
<comment type="caution">
    <text evidence="3">The sequence shown here is derived from an EMBL/GenBank/DDBJ whole genome shotgun (WGS) entry which is preliminary data.</text>
</comment>
<accession>A0AAD6FSN6</accession>
<proteinExistence type="predicted"/>
<sequence>MSYTGNYTYQYVSVPRIKKALLWLQAYNPYYTDILFNTEWLNRYEQDVNEQPTDEDAQPDAACVEEETSHDRQTHGMFMDTCLQPVDLGQEILDHYDTTLNIAPAEADMRWENVLLSMMHQEGRCDNVADLDWSDKCGLLRRNPVTAARMFDKRWRTFLKYVIQSPSQPIGKVVDFFYRVEFQQRGDDSLQEQESTNNRMTKDAASKIMSK</sequence>